<keyword evidence="2" id="KW-1185">Reference proteome</keyword>
<sequence>MARRRRARTSGNEFAKPLLGLVLLALIWGAYELGVINLFAEKIVGISKPKVETNAGAIYRREVAKKAGQ</sequence>
<gene>
    <name evidence="1" type="ORF">B0I00_1870</name>
</gene>
<protein>
    <submittedName>
        <fullName evidence="1">Uncharacterized protein</fullName>
    </submittedName>
</protein>
<dbReference type="AlphaFoldDB" id="A0A2N0HKZ7"/>
<name>A0A2N0HKZ7_9SPHN</name>
<proteinExistence type="predicted"/>
<evidence type="ECO:0000313" key="2">
    <source>
        <dbReference type="Proteomes" id="UP000232587"/>
    </source>
</evidence>
<comment type="caution">
    <text evidence="1">The sequence shown here is derived from an EMBL/GenBank/DDBJ whole genome shotgun (WGS) entry which is preliminary data.</text>
</comment>
<dbReference type="Proteomes" id="UP000232587">
    <property type="component" value="Unassembled WGS sequence"/>
</dbReference>
<evidence type="ECO:0000313" key="1">
    <source>
        <dbReference type="EMBL" id="PKB19631.1"/>
    </source>
</evidence>
<dbReference type="RefSeq" id="WP_100867077.1">
    <property type="nucleotide sequence ID" value="NZ_PHUF01000003.1"/>
</dbReference>
<accession>A0A2N0HKZ7</accession>
<dbReference type="EMBL" id="PHUF01000003">
    <property type="protein sequence ID" value="PKB19631.1"/>
    <property type="molecule type" value="Genomic_DNA"/>
</dbReference>
<reference evidence="1 2" key="1">
    <citation type="submission" date="2017-11" db="EMBL/GenBank/DDBJ databases">
        <title>Genomic Encyclopedia of Type Strains, Phase III (KMG-III): the genomes of soil and plant-associated and newly described type strains.</title>
        <authorList>
            <person name="Whitman W."/>
        </authorList>
    </citation>
    <scope>NUCLEOTIDE SEQUENCE [LARGE SCALE GENOMIC DNA]</scope>
    <source>
        <strain evidence="1 2">CGMCC 1.12274</strain>
    </source>
</reference>
<organism evidence="1 2">
    <name type="scientific">Novosphingobium kunmingense</name>
    <dbReference type="NCBI Taxonomy" id="1211806"/>
    <lineage>
        <taxon>Bacteria</taxon>
        <taxon>Pseudomonadati</taxon>
        <taxon>Pseudomonadota</taxon>
        <taxon>Alphaproteobacteria</taxon>
        <taxon>Sphingomonadales</taxon>
        <taxon>Sphingomonadaceae</taxon>
        <taxon>Novosphingobium</taxon>
    </lineage>
</organism>